<gene>
    <name evidence="1" type="ORF">ENJ12_05460</name>
</gene>
<protein>
    <submittedName>
        <fullName evidence="1">Uncharacterized protein</fullName>
    </submittedName>
</protein>
<accession>A0A831WBE0</accession>
<organism evidence="1">
    <name type="scientific">Thiolapillus brandeum</name>
    <dbReference type="NCBI Taxonomy" id="1076588"/>
    <lineage>
        <taxon>Bacteria</taxon>
        <taxon>Pseudomonadati</taxon>
        <taxon>Pseudomonadota</taxon>
        <taxon>Gammaproteobacteria</taxon>
        <taxon>Chromatiales</taxon>
        <taxon>Sedimenticolaceae</taxon>
        <taxon>Thiolapillus</taxon>
    </lineage>
</organism>
<dbReference type="AlphaFoldDB" id="A0A831WBE0"/>
<name>A0A831WBE0_9GAMM</name>
<reference evidence="1" key="1">
    <citation type="journal article" date="2020" name="mSystems">
        <title>Genome- and Community-Level Interaction Insights into Carbon Utilization and Element Cycling Functions of Hydrothermarchaeota in Hydrothermal Sediment.</title>
        <authorList>
            <person name="Zhou Z."/>
            <person name="Liu Y."/>
            <person name="Xu W."/>
            <person name="Pan J."/>
            <person name="Luo Z.H."/>
            <person name="Li M."/>
        </authorList>
    </citation>
    <scope>NUCLEOTIDE SEQUENCE [LARGE SCALE GENOMIC DNA]</scope>
    <source>
        <strain evidence="1">HyVt-458</strain>
    </source>
</reference>
<evidence type="ECO:0000313" key="1">
    <source>
        <dbReference type="EMBL" id="HEC06275.1"/>
    </source>
</evidence>
<dbReference type="EMBL" id="DRLF01000194">
    <property type="protein sequence ID" value="HEC06275.1"/>
    <property type="molecule type" value="Genomic_DNA"/>
</dbReference>
<dbReference type="Proteomes" id="UP000886339">
    <property type="component" value="Unassembled WGS sequence"/>
</dbReference>
<comment type="caution">
    <text evidence="1">The sequence shown here is derived from an EMBL/GenBank/DDBJ whole genome shotgun (WGS) entry which is preliminary data.</text>
</comment>
<proteinExistence type="predicted"/>
<sequence>MNTRHTPRPGISRQDRLSDEGLQRLKKQLQSSAGISDQVLAQWIRRYGKDAEALILESGRELPSIDMD</sequence>